<keyword evidence="7 10" id="KW-1133">Transmembrane helix</keyword>
<dbReference type="PROSITE" id="PS00874">
    <property type="entry name" value="T2SP_F"/>
    <property type="match status" value="1"/>
</dbReference>
<name>A0A2T3IWA8_9GAMM</name>
<keyword evidence="4" id="KW-1003">Cell membrane</keyword>
<evidence type="ECO:0000256" key="5">
    <source>
        <dbReference type="ARBA" id="ARBA00022519"/>
    </source>
</evidence>
<sequence>MAQERKIRYYRWRGINPRGKRLSGIMVGYQEQEIRTKLGEQQIQVKKIKRYKPSTLSKRRNQFTAQDVTAITRQLATIVNSGVPVVQALKLIAHSHNKAEARATLTMVGNQVEAGSSLARALNTSSPLFDNFYCDLVATGEQTGHLAQAFERLASYREKSEAMRKKVIKAMIYPTMVTLTAILVTLLMLIFIIPQFASIFKGFGAELPWFTQKIIDVSNFLLNDGPLLALGLLVTSMLAVMAYRKSDSNKLRVHRALLAFPIVGPIMLKAAIARFARTLATTFSSGIPLLTGIEAAGKTAGNRFIERAIEGAHGNTAAGMPLHLALRHSEVFPELMLQMVMIGEESGSIDDMLNKVAFTYESDVDNTVDNLGKILEPLIIIFLGTVIGGLLVAMYMPVFKLMSVVG</sequence>
<dbReference type="PRINTS" id="PR00812">
    <property type="entry name" value="BCTERIALGSPF"/>
</dbReference>
<feature type="transmembrane region" description="Helical" evidence="10">
    <location>
        <begin position="378"/>
        <end position="398"/>
    </location>
</feature>
<keyword evidence="5" id="KW-0997">Cell inner membrane</keyword>
<dbReference type="Pfam" id="PF00482">
    <property type="entry name" value="T2SSF"/>
    <property type="match status" value="2"/>
</dbReference>
<proteinExistence type="inferred from homology"/>
<keyword evidence="6 9" id="KW-0812">Transmembrane</keyword>
<feature type="transmembrane region" description="Helical" evidence="10">
    <location>
        <begin position="170"/>
        <end position="193"/>
    </location>
</feature>
<protein>
    <submittedName>
        <fullName evidence="12">Type II secretion system protein F</fullName>
    </submittedName>
</protein>
<dbReference type="RefSeq" id="WP_107350015.1">
    <property type="nucleotide sequence ID" value="NZ_PYMH01000008.1"/>
</dbReference>
<evidence type="ECO:0000256" key="6">
    <source>
        <dbReference type="ARBA" id="ARBA00022692"/>
    </source>
</evidence>
<feature type="domain" description="Type II secretion system protein GspF" evidence="11">
    <location>
        <begin position="72"/>
        <end position="194"/>
    </location>
</feature>
<dbReference type="Proteomes" id="UP000241222">
    <property type="component" value="Unassembled WGS sequence"/>
</dbReference>
<evidence type="ECO:0000256" key="1">
    <source>
        <dbReference type="ARBA" id="ARBA00004429"/>
    </source>
</evidence>
<dbReference type="InterPro" id="IPR042094">
    <property type="entry name" value="T2SS_GspF_sf"/>
</dbReference>
<comment type="similarity">
    <text evidence="2 9">Belongs to the GSP F family.</text>
</comment>
<evidence type="ECO:0000256" key="8">
    <source>
        <dbReference type="ARBA" id="ARBA00023136"/>
    </source>
</evidence>
<evidence type="ECO:0000256" key="9">
    <source>
        <dbReference type="RuleBase" id="RU003923"/>
    </source>
</evidence>
<evidence type="ECO:0000256" key="2">
    <source>
        <dbReference type="ARBA" id="ARBA00005745"/>
    </source>
</evidence>
<dbReference type="PANTHER" id="PTHR30012">
    <property type="entry name" value="GENERAL SECRETION PATHWAY PROTEIN"/>
    <property type="match status" value="1"/>
</dbReference>
<comment type="subcellular location">
    <subcellularLocation>
        <location evidence="1 9">Cell inner membrane</location>
        <topology evidence="1 9">Multi-pass membrane protein</topology>
    </subcellularLocation>
</comment>
<dbReference type="InterPro" id="IPR001992">
    <property type="entry name" value="T2SS_GspF/T4SS_PilC_CS"/>
</dbReference>
<evidence type="ECO:0000313" key="13">
    <source>
        <dbReference type="Proteomes" id="UP000241222"/>
    </source>
</evidence>
<dbReference type="InterPro" id="IPR003004">
    <property type="entry name" value="GspF/PilC"/>
</dbReference>
<comment type="caution">
    <text evidence="12">The sequence shown here is derived from an EMBL/GenBank/DDBJ whole genome shotgun (WGS) entry which is preliminary data.</text>
</comment>
<organism evidence="12 13">
    <name type="scientific">Photobacterium lutimaris</name>
    <dbReference type="NCBI Taxonomy" id="388278"/>
    <lineage>
        <taxon>Bacteria</taxon>
        <taxon>Pseudomonadati</taxon>
        <taxon>Pseudomonadota</taxon>
        <taxon>Gammaproteobacteria</taxon>
        <taxon>Vibrionales</taxon>
        <taxon>Vibrionaceae</taxon>
        <taxon>Photobacterium</taxon>
    </lineage>
</organism>
<dbReference type="GO" id="GO:0015628">
    <property type="term" value="P:protein secretion by the type II secretion system"/>
    <property type="evidence" value="ECO:0007669"/>
    <property type="project" value="TreeGrafter"/>
</dbReference>
<dbReference type="OrthoDB" id="9805682at2"/>
<evidence type="ECO:0000256" key="10">
    <source>
        <dbReference type="SAM" id="Phobius"/>
    </source>
</evidence>
<reference evidence="12 13" key="1">
    <citation type="submission" date="2018-03" db="EMBL/GenBank/DDBJ databases">
        <title>Whole genome sequencing of Histamine producing bacteria.</title>
        <authorList>
            <person name="Butler K."/>
        </authorList>
    </citation>
    <scope>NUCLEOTIDE SEQUENCE [LARGE SCALE GENOMIC DNA]</scope>
    <source>
        <strain evidence="12 13">JCM 13586</strain>
    </source>
</reference>
<accession>A0A2T3IWA8</accession>
<gene>
    <name evidence="12" type="ORF">C9I99_16800</name>
</gene>
<keyword evidence="13" id="KW-1185">Reference proteome</keyword>
<feature type="transmembrane region" description="Helical" evidence="10">
    <location>
        <begin position="256"/>
        <end position="276"/>
    </location>
</feature>
<evidence type="ECO:0000259" key="11">
    <source>
        <dbReference type="Pfam" id="PF00482"/>
    </source>
</evidence>
<dbReference type="FunFam" id="1.20.81.30:FF:000001">
    <property type="entry name" value="Type II secretion system protein F"/>
    <property type="match status" value="2"/>
</dbReference>
<evidence type="ECO:0000313" key="12">
    <source>
        <dbReference type="EMBL" id="PSU32707.1"/>
    </source>
</evidence>
<evidence type="ECO:0000256" key="7">
    <source>
        <dbReference type="ARBA" id="ARBA00022989"/>
    </source>
</evidence>
<dbReference type="Gene3D" id="1.20.81.30">
    <property type="entry name" value="Type II secretion system (T2SS), domain F"/>
    <property type="match status" value="2"/>
</dbReference>
<feature type="domain" description="Type II secretion system protein GspF" evidence="11">
    <location>
        <begin position="275"/>
        <end position="397"/>
    </location>
</feature>
<dbReference type="PANTHER" id="PTHR30012:SF7">
    <property type="entry name" value="PROTEIN TRANSPORT PROTEIN HOFC HOMOLOG"/>
    <property type="match status" value="1"/>
</dbReference>
<feature type="transmembrane region" description="Helical" evidence="10">
    <location>
        <begin position="227"/>
        <end position="244"/>
    </location>
</feature>
<keyword evidence="8 10" id="KW-0472">Membrane</keyword>
<evidence type="ECO:0000256" key="4">
    <source>
        <dbReference type="ARBA" id="ARBA00022475"/>
    </source>
</evidence>
<keyword evidence="3 9" id="KW-0813">Transport</keyword>
<evidence type="ECO:0000256" key="3">
    <source>
        <dbReference type="ARBA" id="ARBA00022448"/>
    </source>
</evidence>
<dbReference type="AlphaFoldDB" id="A0A2T3IWA8"/>
<dbReference type="GO" id="GO:0005886">
    <property type="term" value="C:plasma membrane"/>
    <property type="evidence" value="ECO:0007669"/>
    <property type="project" value="UniProtKB-SubCell"/>
</dbReference>
<dbReference type="InterPro" id="IPR018076">
    <property type="entry name" value="T2SS_GspF_dom"/>
</dbReference>
<dbReference type="EMBL" id="PYMH01000008">
    <property type="protein sequence ID" value="PSU32707.1"/>
    <property type="molecule type" value="Genomic_DNA"/>
</dbReference>